<evidence type="ECO:0000313" key="3">
    <source>
        <dbReference type="Proteomes" id="UP000824120"/>
    </source>
</evidence>
<organism evidence="2 3">
    <name type="scientific">Solanum commersonii</name>
    <name type="common">Commerson's wild potato</name>
    <name type="synonym">Commerson's nightshade</name>
    <dbReference type="NCBI Taxonomy" id="4109"/>
    <lineage>
        <taxon>Eukaryota</taxon>
        <taxon>Viridiplantae</taxon>
        <taxon>Streptophyta</taxon>
        <taxon>Embryophyta</taxon>
        <taxon>Tracheophyta</taxon>
        <taxon>Spermatophyta</taxon>
        <taxon>Magnoliopsida</taxon>
        <taxon>eudicotyledons</taxon>
        <taxon>Gunneridae</taxon>
        <taxon>Pentapetalae</taxon>
        <taxon>asterids</taxon>
        <taxon>lamiids</taxon>
        <taxon>Solanales</taxon>
        <taxon>Solanaceae</taxon>
        <taxon>Solanoideae</taxon>
        <taxon>Solaneae</taxon>
        <taxon>Solanum</taxon>
    </lineage>
</organism>
<dbReference type="OrthoDB" id="1304759at2759"/>
<feature type="non-terminal residue" evidence="2">
    <location>
        <position position="1"/>
    </location>
</feature>
<feature type="region of interest" description="Disordered" evidence="1">
    <location>
        <begin position="66"/>
        <end position="89"/>
    </location>
</feature>
<name>A0A9J5WXT6_SOLCO</name>
<keyword evidence="3" id="KW-1185">Reference proteome</keyword>
<accession>A0A9J5WXT6</accession>
<dbReference type="Proteomes" id="UP000824120">
    <property type="component" value="Chromosome 10"/>
</dbReference>
<comment type="caution">
    <text evidence="2">The sequence shown here is derived from an EMBL/GenBank/DDBJ whole genome shotgun (WGS) entry which is preliminary data.</text>
</comment>
<sequence>ILSSKFQFPNEPVLEGRNSSAVHVDCFKSYLKARIPIVSEFLEVFPNDIPGLPPKREIDFGIDIIPDTQPISMPPYRMDPSKRKSQKSS</sequence>
<evidence type="ECO:0000256" key="1">
    <source>
        <dbReference type="SAM" id="MobiDB-lite"/>
    </source>
</evidence>
<dbReference type="AlphaFoldDB" id="A0A9J5WXT6"/>
<evidence type="ECO:0000313" key="2">
    <source>
        <dbReference type="EMBL" id="KAG5580673.1"/>
    </source>
</evidence>
<protein>
    <submittedName>
        <fullName evidence="2">Uncharacterized protein</fullName>
    </submittedName>
</protein>
<proteinExistence type="predicted"/>
<gene>
    <name evidence="2" type="ORF">H5410_051300</name>
</gene>
<reference evidence="2 3" key="1">
    <citation type="submission" date="2020-09" db="EMBL/GenBank/DDBJ databases">
        <title>De no assembly of potato wild relative species, Solanum commersonii.</title>
        <authorList>
            <person name="Cho K."/>
        </authorList>
    </citation>
    <scope>NUCLEOTIDE SEQUENCE [LARGE SCALE GENOMIC DNA]</scope>
    <source>
        <strain evidence="2">LZ3.2</strain>
        <tissue evidence="2">Leaf</tissue>
    </source>
</reference>
<dbReference type="EMBL" id="JACXVP010000010">
    <property type="protein sequence ID" value="KAG5580673.1"/>
    <property type="molecule type" value="Genomic_DNA"/>
</dbReference>